<keyword evidence="2" id="KW-1185">Reference proteome</keyword>
<dbReference type="RefSeq" id="XP_031568155.1">
    <property type="nucleotide sequence ID" value="XM_031712295.1"/>
</dbReference>
<dbReference type="RefSeq" id="XP_031568154.1">
    <property type="nucleotide sequence ID" value="XM_031712294.1"/>
</dbReference>
<dbReference type="Gene3D" id="1.25.10.10">
    <property type="entry name" value="Leucine-rich Repeat Variant"/>
    <property type="match status" value="1"/>
</dbReference>
<dbReference type="RefSeq" id="XP_031568152.1">
    <property type="nucleotide sequence ID" value="XM_031712292.1"/>
</dbReference>
<evidence type="ECO:0000313" key="4">
    <source>
        <dbReference type="RefSeq" id="XP_031568154.1"/>
    </source>
</evidence>
<evidence type="ECO:0000313" key="2">
    <source>
        <dbReference type="Proteomes" id="UP000515163"/>
    </source>
</evidence>
<dbReference type="InterPro" id="IPR018870">
    <property type="entry name" value="Tti2"/>
</dbReference>
<dbReference type="Pfam" id="PF10521">
    <property type="entry name" value="Tti2"/>
    <property type="match status" value="1"/>
</dbReference>
<organism evidence="2 4">
    <name type="scientific">Actinia tenebrosa</name>
    <name type="common">Australian red waratah sea anemone</name>
    <dbReference type="NCBI Taxonomy" id="6105"/>
    <lineage>
        <taxon>Eukaryota</taxon>
        <taxon>Metazoa</taxon>
        <taxon>Cnidaria</taxon>
        <taxon>Anthozoa</taxon>
        <taxon>Hexacorallia</taxon>
        <taxon>Actiniaria</taxon>
        <taxon>Actiniidae</taxon>
        <taxon>Actinia</taxon>
    </lineage>
</organism>
<dbReference type="SUPFAM" id="SSF48371">
    <property type="entry name" value="ARM repeat"/>
    <property type="match status" value="1"/>
</dbReference>
<dbReference type="AlphaFoldDB" id="A0A6P8IMS8"/>
<comment type="similarity">
    <text evidence="1">Belongs to the TTI2 family.</text>
</comment>
<dbReference type="Proteomes" id="UP000515163">
    <property type="component" value="Unplaced"/>
</dbReference>
<sequence>MEDSDEQQQEEEFLRQIQSVCESSAYDELILNLQKENLLDRLKKCCRECNTLKGAQVQESISSLLLHITKEVHHHRQFDSDHSDEGEHESVNNLGEVVSLMTVYRVILSCLVKSSLSDCSQEAFIIHKTVLKKVATDTLILCASHAEKWPWTSERTRATAKDILDLLCDGCRVDSVSVLLSGSDTTTSNKEKPLLRQELFPGVLDVLHSRMTAWAPLPHVVCWCTMKVQYPHVGKHFSRLLPLLLKLIDDHQVINKVIGVQCLHHVMKNMNAAELIWYGRIDVIFEVLHRLLYLNEPVLLNQLYPCMLLVLQVMNSKSGRTDKRNKEFDSFMEVILTSMEYESNLQLRRVHAVHLEKVVAHMQINLLRYLKRFLSVVLSYLAVHDDSKEDIRINVLQALKTAMLHVWPRIAGHADVILEALLKLVVDCFDSSSQCKDQLLNTCMECIIVLRYCLPNHVKKCLYTIKEGVCHAQLQEYIGKVLQNFDDEYGSGHG</sequence>
<evidence type="ECO:0000256" key="1">
    <source>
        <dbReference type="ARBA" id="ARBA00034736"/>
    </source>
</evidence>
<dbReference type="GO" id="GO:0110078">
    <property type="term" value="C:TTT Hsp90 cochaperone complex"/>
    <property type="evidence" value="ECO:0007669"/>
    <property type="project" value="InterPro"/>
</dbReference>
<dbReference type="InterPro" id="IPR011989">
    <property type="entry name" value="ARM-like"/>
</dbReference>
<proteinExistence type="inferred from homology"/>
<dbReference type="InterPro" id="IPR016024">
    <property type="entry name" value="ARM-type_fold"/>
</dbReference>
<dbReference type="PANTHER" id="PTHR14873:SF1">
    <property type="entry name" value="OS06G0694100 PROTEIN"/>
    <property type="match status" value="1"/>
</dbReference>
<protein>
    <submittedName>
        <fullName evidence="3 4">TELO2-interacting protein 2-like</fullName>
    </submittedName>
</protein>
<name>A0A6P8IMS8_ACTTE</name>
<gene>
    <name evidence="3 4 5" type="primary">LOC116302893</name>
</gene>
<reference evidence="3 4" key="1">
    <citation type="submission" date="2025-04" db="UniProtKB">
        <authorList>
            <consortium name="RefSeq"/>
        </authorList>
    </citation>
    <scope>IDENTIFICATION</scope>
    <source>
        <tissue evidence="3 4">Tentacle</tissue>
    </source>
</reference>
<dbReference type="PANTHER" id="PTHR14873">
    <property type="entry name" value="OS06G0694100 PROTEIN"/>
    <property type="match status" value="1"/>
</dbReference>
<accession>A0A6P8IMS8</accession>
<dbReference type="OrthoDB" id="6417021at2759"/>
<dbReference type="GeneID" id="116302893"/>
<evidence type="ECO:0000313" key="3">
    <source>
        <dbReference type="RefSeq" id="XP_031568152.1"/>
    </source>
</evidence>
<dbReference type="KEGG" id="aten:116302893"/>
<evidence type="ECO:0000313" key="5">
    <source>
        <dbReference type="RefSeq" id="XP_031568155.1"/>
    </source>
</evidence>